<dbReference type="PRINTS" id="PR01506">
    <property type="entry name" value="TATBPROTEIN"/>
</dbReference>
<evidence type="ECO:0000313" key="11">
    <source>
        <dbReference type="EMBL" id="MDM5146852.1"/>
    </source>
</evidence>
<protein>
    <recommendedName>
        <fullName evidence="9">Sec-independent protein translocase protein TatB</fullName>
    </recommendedName>
</protein>
<dbReference type="InterPro" id="IPR018448">
    <property type="entry name" value="TatB"/>
</dbReference>
<dbReference type="EMBL" id="JANQAO010000001">
    <property type="protein sequence ID" value="MDM5146852.1"/>
    <property type="molecule type" value="Genomic_DNA"/>
</dbReference>
<evidence type="ECO:0000256" key="5">
    <source>
        <dbReference type="ARBA" id="ARBA00022927"/>
    </source>
</evidence>
<accession>A0ABT7QJI6</accession>
<comment type="function">
    <text evidence="9">Part of the twin-arginine translocation (Tat) system that transports large folded proteins containing a characteristic twin-arginine motif in their signal peptide across membranes. Together with TatC, TatB is part of a receptor directly interacting with Tat signal peptides. TatB may form an oligomeric binding site that transiently accommodates folded Tat precursor proteins before their translocation.</text>
</comment>
<keyword evidence="6 9" id="KW-1133">Transmembrane helix</keyword>
<evidence type="ECO:0000256" key="9">
    <source>
        <dbReference type="HAMAP-Rule" id="MF_00237"/>
    </source>
</evidence>
<dbReference type="PANTHER" id="PTHR33162">
    <property type="entry name" value="SEC-INDEPENDENT PROTEIN TRANSLOCASE PROTEIN TATA, CHLOROPLASTIC"/>
    <property type="match status" value="1"/>
</dbReference>
<keyword evidence="3 9" id="KW-1003">Cell membrane</keyword>
<evidence type="ECO:0000256" key="7">
    <source>
        <dbReference type="ARBA" id="ARBA00023010"/>
    </source>
</evidence>
<keyword evidence="12" id="KW-1185">Reference proteome</keyword>
<dbReference type="Proteomes" id="UP001168167">
    <property type="component" value="Unassembled WGS sequence"/>
</dbReference>
<keyword evidence="2 9" id="KW-0813">Transport</keyword>
<evidence type="ECO:0000256" key="8">
    <source>
        <dbReference type="ARBA" id="ARBA00023136"/>
    </source>
</evidence>
<dbReference type="Pfam" id="PF02416">
    <property type="entry name" value="TatA_B_E"/>
    <property type="match status" value="1"/>
</dbReference>
<keyword evidence="7 9" id="KW-0811">Translocation</keyword>
<sequence>MFNISFGEIFIIATIGLIIIGPERLPETARFIGHLLSRLQRQAATVKADVRREMELEDMKSIQREYQDATKELKKSFESPAQELNQVAADATKAITPSSSTSEKTAKSSDVGTASSENTDTAQSADTKLPRE</sequence>
<evidence type="ECO:0000256" key="4">
    <source>
        <dbReference type="ARBA" id="ARBA00022692"/>
    </source>
</evidence>
<evidence type="ECO:0000256" key="10">
    <source>
        <dbReference type="SAM" id="MobiDB-lite"/>
    </source>
</evidence>
<evidence type="ECO:0000256" key="2">
    <source>
        <dbReference type="ARBA" id="ARBA00022448"/>
    </source>
</evidence>
<gene>
    <name evidence="9 11" type="primary">tatB</name>
    <name evidence="11" type="ORF">NQX30_00405</name>
</gene>
<keyword evidence="8 9" id="KW-0472">Membrane</keyword>
<keyword evidence="5 9" id="KW-0653">Protein transport</keyword>
<feature type="region of interest" description="Disordered" evidence="10">
    <location>
        <begin position="71"/>
        <end position="132"/>
    </location>
</feature>
<comment type="similarity">
    <text evidence="9">Belongs to the TatB family.</text>
</comment>
<name>A0ABT7QJI6_9GAMM</name>
<comment type="subunit">
    <text evidence="9">The Tat system comprises two distinct complexes: a TatABC complex, containing multiple copies of TatA, TatB and TatC subunits, and a separate TatA complex, containing only TatA subunits. Substrates initially bind to the TatABC complex, which probably triggers association of the separate TatA complex to form the active translocon.</text>
</comment>
<dbReference type="NCBIfam" id="TIGR01410">
    <property type="entry name" value="tatB"/>
    <property type="match status" value="1"/>
</dbReference>
<dbReference type="HAMAP" id="MF_00237">
    <property type="entry name" value="TatB"/>
    <property type="match status" value="1"/>
</dbReference>
<evidence type="ECO:0000256" key="6">
    <source>
        <dbReference type="ARBA" id="ARBA00022989"/>
    </source>
</evidence>
<proteinExistence type="inferred from homology"/>
<evidence type="ECO:0000256" key="3">
    <source>
        <dbReference type="ARBA" id="ARBA00022475"/>
    </source>
</evidence>
<dbReference type="PANTHER" id="PTHR33162:SF1">
    <property type="entry name" value="SEC-INDEPENDENT PROTEIN TRANSLOCASE PROTEIN TATA, CHLOROPLASTIC"/>
    <property type="match status" value="1"/>
</dbReference>
<dbReference type="InterPro" id="IPR003369">
    <property type="entry name" value="TatA/B/E"/>
</dbReference>
<feature type="compositionally biased region" description="Polar residues" evidence="10">
    <location>
        <begin position="110"/>
        <end position="126"/>
    </location>
</feature>
<evidence type="ECO:0000313" key="12">
    <source>
        <dbReference type="Proteomes" id="UP001168167"/>
    </source>
</evidence>
<organism evidence="11 12">
    <name type="scientific">Candidatus Doriopsillibacter californiensis</name>
    <dbReference type="NCBI Taxonomy" id="2970740"/>
    <lineage>
        <taxon>Bacteria</taxon>
        <taxon>Pseudomonadati</taxon>
        <taxon>Pseudomonadota</taxon>
        <taxon>Gammaproteobacteria</taxon>
        <taxon>Candidatus Tethybacterales</taxon>
        <taxon>Candidatus Persebacteraceae</taxon>
        <taxon>Candidatus Doriopsillibacter</taxon>
    </lineage>
</organism>
<reference evidence="11" key="2">
    <citation type="journal article" date="2023" name="Microbiome">
        <title>Synthase-selected sorting approach identifies a beta-lactone synthase in a nudibranch symbiotic bacterium.</title>
        <authorList>
            <person name="Dzunkova M."/>
            <person name="La Clair J.J."/>
            <person name="Tyml T."/>
            <person name="Doud D."/>
            <person name="Schulz F."/>
            <person name="Piquer-Esteban S."/>
            <person name="Porcel Sanchis D."/>
            <person name="Osborn A."/>
            <person name="Robinson D."/>
            <person name="Louie K.B."/>
            <person name="Bowen B.P."/>
            <person name="Bowers R.M."/>
            <person name="Lee J."/>
            <person name="Arnau V."/>
            <person name="Diaz-Villanueva W."/>
            <person name="Stepanauskas R."/>
            <person name="Gosliner T."/>
            <person name="Date S.V."/>
            <person name="Northen T.R."/>
            <person name="Cheng J.F."/>
            <person name="Burkart M.D."/>
            <person name="Woyke T."/>
        </authorList>
    </citation>
    <scope>NUCLEOTIDE SEQUENCE</scope>
    <source>
        <strain evidence="11">Df01</strain>
    </source>
</reference>
<comment type="subcellular location">
    <subcellularLocation>
        <location evidence="9">Cell membrane</location>
        <topology evidence="9">Single-pass membrane protein</topology>
    </subcellularLocation>
    <subcellularLocation>
        <location evidence="1">Membrane</location>
        <topology evidence="1">Single-pass membrane protein</topology>
    </subcellularLocation>
</comment>
<comment type="caution">
    <text evidence="11">The sequence shown here is derived from an EMBL/GenBank/DDBJ whole genome shotgun (WGS) entry which is preliminary data.</text>
</comment>
<evidence type="ECO:0000256" key="1">
    <source>
        <dbReference type="ARBA" id="ARBA00004167"/>
    </source>
</evidence>
<keyword evidence="4 9" id="KW-0812">Transmembrane</keyword>
<reference evidence="11" key="1">
    <citation type="submission" date="2022-08" db="EMBL/GenBank/DDBJ databases">
        <authorList>
            <person name="Dzunkova M."/>
            <person name="La Clair J."/>
            <person name="Tyml T."/>
            <person name="Doud D."/>
            <person name="Schulz F."/>
            <person name="Piquer S."/>
            <person name="Porcel Sanchis D."/>
            <person name="Osborn A."/>
            <person name="Robinson D."/>
            <person name="Louie K.B."/>
            <person name="Bowen B.P."/>
            <person name="Bowers R."/>
            <person name="Lee J."/>
            <person name="Arnau Llombart V."/>
            <person name="Diaz Villanueva W."/>
            <person name="Gosliner T."/>
            <person name="Northen T."/>
            <person name="Cheng J.-F."/>
            <person name="Burkart M.D."/>
            <person name="Woyke T."/>
        </authorList>
    </citation>
    <scope>NUCLEOTIDE SEQUENCE</scope>
    <source>
        <strain evidence="11">Df01</strain>
    </source>
</reference>
<dbReference type="Gene3D" id="1.20.5.3310">
    <property type="match status" value="1"/>
</dbReference>